<dbReference type="Pfam" id="PF07602">
    <property type="entry name" value="DUF1565"/>
    <property type="match status" value="1"/>
</dbReference>
<protein>
    <submittedName>
        <fullName evidence="12">Uncharacterized protein</fullName>
    </submittedName>
</protein>
<dbReference type="Pfam" id="PF22842">
    <property type="entry name" value="Pel9A-like_beta_helix"/>
    <property type="match status" value="1"/>
</dbReference>
<evidence type="ECO:0000256" key="1">
    <source>
        <dbReference type="ARBA" id="ARBA00001913"/>
    </source>
</evidence>
<comment type="caution">
    <text evidence="12">The sequence shown here is derived from an EMBL/GenBank/DDBJ whole genome shotgun (WGS) entry which is preliminary data.</text>
</comment>
<dbReference type="GO" id="GO:0005576">
    <property type="term" value="C:extracellular region"/>
    <property type="evidence" value="ECO:0007669"/>
    <property type="project" value="UniProtKB-SubCell"/>
</dbReference>
<organism evidence="12 13">
    <name type="scientific">Streptomyces turgidiscabies (strain Car8)</name>
    <dbReference type="NCBI Taxonomy" id="698760"/>
    <lineage>
        <taxon>Bacteria</taxon>
        <taxon>Bacillati</taxon>
        <taxon>Actinomycetota</taxon>
        <taxon>Actinomycetes</taxon>
        <taxon>Kitasatosporales</taxon>
        <taxon>Streptomycetaceae</taxon>
        <taxon>Streptomyces</taxon>
    </lineage>
</organism>
<dbReference type="SUPFAM" id="SSF51126">
    <property type="entry name" value="Pectin lyase-like"/>
    <property type="match status" value="1"/>
</dbReference>
<feature type="domain" description="DUF1565" evidence="10">
    <location>
        <begin position="98"/>
        <end position="135"/>
    </location>
</feature>
<dbReference type="SMART" id="SM00710">
    <property type="entry name" value="PbH1"/>
    <property type="match status" value="5"/>
</dbReference>
<comment type="subcellular location">
    <subcellularLocation>
        <location evidence="2">Secreted</location>
    </subcellularLocation>
</comment>
<keyword evidence="5" id="KW-0732">Signal</keyword>
<keyword evidence="13" id="KW-1185">Reference proteome</keyword>
<accession>L7F328</accession>
<feature type="region of interest" description="Disordered" evidence="9">
    <location>
        <begin position="32"/>
        <end position="53"/>
    </location>
</feature>
<dbReference type="InterPro" id="IPR053868">
    <property type="entry name" value="Pel9A-like_beta_helix"/>
</dbReference>
<evidence type="ECO:0000256" key="2">
    <source>
        <dbReference type="ARBA" id="ARBA00004613"/>
    </source>
</evidence>
<evidence type="ECO:0000259" key="11">
    <source>
        <dbReference type="Pfam" id="PF22842"/>
    </source>
</evidence>
<dbReference type="STRING" id="85558.T45_05075"/>
<keyword evidence="7" id="KW-0456">Lyase</keyword>
<gene>
    <name evidence="12" type="ORF">STRTUCAR8_09401</name>
</gene>
<evidence type="ECO:0000256" key="4">
    <source>
        <dbReference type="ARBA" id="ARBA00022723"/>
    </source>
</evidence>
<sequence length="461" mass="47103">MSASVLSRSNTASGLPLLGLLFCVTVPDPSQSPGPGNLHGVGGHSLATQPRQRREPYMRNAAIRTGTAVLGTALMTAGMLVGAASGATAATTLVVATGGDDSAPGTLARPLKTIQRAVDLAKPGDTITVRGGTYALTDNITIAASGTASQPITLGAYSGERVVVDGERLPASHTPVGGSIPRAERGAIHQEASYWRISGLEIVNGPYGVYCDGCNNNVFARLVTHDNYESGFQLQGASANNQILDLDSYGNRDPRKNGESADGLAVKEGGGTGNIVRGARLWNNVDDGFDAWKFTSPITIENTVSYGNGFNRWNFPDFAGDGNGFKLGGGSPAPAVAHVLRNTAAFKNAAHGFTDNGNPGAIGINRSTAYGNAGTGFDFDVSGGRATLSADLSLADGRAVAPGSATVSTGNSWDLGGTWNASSVLSTAPAEITGGRRADGSLPTAPAFLVPRAGTNIGARF</sequence>
<proteinExistence type="inferred from homology"/>
<dbReference type="PANTHER" id="PTHR40088:SF1">
    <property type="entry name" value="PECTATE LYASE PEL9"/>
    <property type="match status" value="1"/>
</dbReference>
<dbReference type="GO" id="GO:0016837">
    <property type="term" value="F:carbon-oxygen lyase activity, acting on polysaccharides"/>
    <property type="evidence" value="ECO:0007669"/>
    <property type="project" value="TreeGrafter"/>
</dbReference>
<dbReference type="GO" id="GO:0046872">
    <property type="term" value="F:metal ion binding"/>
    <property type="evidence" value="ECO:0007669"/>
    <property type="project" value="UniProtKB-KW"/>
</dbReference>
<keyword evidence="3" id="KW-0964">Secreted</keyword>
<dbReference type="AlphaFoldDB" id="L7F328"/>
<evidence type="ECO:0000256" key="5">
    <source>
        <dbReference type="ARBA" id="ARBA00022729"/>
    </source>
</evidence>
<dbReference type="InterPro" id="IPR006626">
    <property type="entry name" value="PbH1"/>
</dbReference>
<dbReference type="InterPro" id="IPR011459">
    <property type="entry name" value="DUF1565"/>
</dbReference>
<name>L7F328_STRT8</name>
<evidence type="ECO:0000313" key="13">
    <source>
        <dbReference type="Proteomes" id="UP000010931"/>
    </source>
</evidence>
<comment type="similarity">
    <text evidence="8">Belongs to the polysaccharide lyase 9 family.</text>
</comment>
<evidence type="ECO:0000256" key="3">
    <source>
        <dbReference type="ARBA" id="ARBA00022525"/>
    </source>
</evidence>
<dbReference type="InterPro" id="IPR011050">
    <property type="entry name" value="Pectin_lyase_fold/virulence"/>
</dbReference>
<evidence type="ECO:0000256" key="8">
    <source>
        <dbReference type="ARBA" id="ARBA00038263"/>
    </source>
</evidence>
<keyword evidence="6" id="KW-0106">Calcium</keyword>
<keyword evidence="4" id="KW-0479">Metal-binding</keyword>
<dbReference type="InterPro" id="IPR052052">
    <property type="entry name" value="Polysaccharide_Lyase_9"/>
</dbReference>
<evidence type="ECO:0000259" key="10">
    <source>
        <dbReference type="Pfam" id="PF07602"/>
    </source>
</evidence>
<reference evidence="12 13" key="1">
    <citation type="journal article" date="2011" name="Plasmid">
        <title>Streptomyces turgidiscabies Car8 contains a modular pathogenicity island that shares virulence genes with other actinobacterial plant pathogens.</title>
        <authorList>
            <person name="Huguet-Tapia J.C."/>
            <person name="Badger J.H."/>
            <person name="Loria R."/>
            <person name="Pettis G.S."/>
        </authorList>
    </citation>
    <scope>NUCLEOTIDE SEQUENCE [LARGE SCALE GENOMIC DNA]</scope>
    <source>
        <strain evidence="12 13">Car8</strain>
    </source>
</reference>
<evidence type="ECO:0000256" key="7">
    <source>
        <dbReference type="ARBA" id="ARBA00023239"/>
    </source>
</evidence>
<comment type="cofactor">
    <cofactor evidence="1">
        <name>Ca(2+)</name>
        <dbReference type="ChEBI" id="CHEBI:29108"/>
    </cofactor>
</comment>
<dbReference type="Proteomes" id="UP000010931">
    <property type="component" value="Unassembled WGS sequence"/>
</dbReference>
<dbReference type="EMBL" id="AEJB01000371">
    <property type="protein sequence ID" value="ELP65534.1"/>
    <property type="molecule type" value="Genomic_DNA"/>
</dbReference>
<dbReference type="PATRIC" id="fig|698760.3.peg.5644"/>
<dbReference type="InterPro" id="IPR012334">
    <property type="entry name" value="Pectin_lyas_fold"/>
</dbReference>
<evidence type="ECO:0000256" key="6">
    <source>
        <dbReference type="ARBA" id="ARBA00022837"/>
    </source>
</evidence>
<feature type="domain" description="Pel9A-like right handed beta-helix region" evidence="11">
    <location>
        <begin position="212"/>
        <end position="377"/>
    </location>
</feature>
<dbReference type="Gene3D" id="2.160.20.10">
    <property type="entry name" value="Single-stranded right-handed beta-helix, Pectin lyase-like"/>
    <property type="match status" value="1"/>
</dbReference>
<evidence type="ECO:0000313" key="12">
    <source>
        <dbReference type="EMBL" id="ELP65534.1"/>
    </source>
</evidence>
<dbReference type="PANTHER" id="PTHR40088">
    <property type="entry name" value="PECTATE LYASE (EUROFUNG)"/>
    <property type="match status" value="1"/>
</dbReference>
<evidence type="ECO:0000256" key="9">
    <source>
        <dbReference type="SAM" id="MobiDB-lite"/>
    </source>
</evidence>